<sequence length="164" mass="17834">MFADPMHLRNGEAQSVQLDRLLRILAYGPTDFQMICLAILGVAAGILGFTTGGFFKAGPLVSKHYSHFVTGNVSLGITVTMLVVPFMVTGLAPNNTAEEWRYVFLTTGAVLCITNFVFLIAASAEPASWTTDEFSRNASRNHIHSTTQASMTTIREFAPEVKMG</sequence>
<name>A0A4U8UYL4_STECR</name>
<reference evidence="2 3" key="1">
    <citation type="journal article" date="2015" name="Genome Biol.">
        <title>Comparative genomics of Steinernema reveals deeply conserved gene regulatory networks.</title>
        <authorList>
            <person name="Dillman A.R."/>
            <person name="Macchietto M."/>
            <person name="Porter C.F."/>
            <person name="Rogers A."/>
            <person name="Williams B."/>
            <person name="Antoshechkin I."/>
            <person name="Lee M.M."/>
            <person name="Goodwin Z."/>
            <person name="Lu X."/>
            <person name="Lewis E.E."/>
            <person name="Goodrich-Blair H."/>
            <person name="Stock S.P."/>
            <person name="Adams B.J."/>
            <person name="Sternberg P.W."/>
            <person name="Mortazavi A."/>
        </authorList>
    </citation>
    <scope>NUCLEOTIDE SEQUENCE [LARGE SCALE GENOMIC DNA]</scope>
    <source>
        <strain evidence="2 3">ALL</strain>
    </source>
</reference>
<dbReference type="SUPFAM" id="SSF103473">
    <property type="entry name" value="MFS general substrate transporter"/>
    <property type="match status" value="1"/>
</dbReference>
<dbReference type="InterPro" id="IPR036259">
    <property type="entry name" value="MFS_trans_sf"/>
</dbReference>
<protein>
    <recommendedName>
        <fullName evidence="4">Major facilitator superfamily (MFS) profile domain-containing protein</fullName>
    </recommendedName>
</protein>
<dbReference type="EMBL" id="CM016762">
    <property type="protein sequence ID" value="TMS37237.1"/>
    <property type="molecule type" value="Genomic_DNA"/>
</dbReference>
<dbReference type="PANTHER" id="PTHR45757:SF23">
    <property type="entry name" value="MAJOR FACILITATOR SUPERFAMILY (MFS) PROFILE DOMAIN-CONTAINING PROTEIN"/>
    <property type="match status" value="1"/>
</dbReference>
<dbReference type="AlphaFoldDB" id="A0A4U8UYL4"/>
<gene>
    <name evidence="2" type="ORF">L596_004212</name>
</gene>
<dbReference type="OrthoDB" id="2985014at2759"/>
<comment type="caution">
    <text evidence="2">The sequence shown here is derived from an EMBL/GenBank/DDBJ whole genome shotgun (WGS) entry which is preliminary data.</text>
</comment>
<evidence type="ECO:0000313" key="3">
    <source>
        <dbReference type="Proteomes" id="UP000298663"/>
    </source>
</evidence>
<dbReference type="PANTHER" id="PTHR45757">
    <property type="entry name" value="PROTEIN CBG23364-RELATED"/>
    <property type="match status" value="1"/>
</dbReference>
<feature type="transmembrane region" description="Helical" evidence="1">
    <location>
        <begin position="32"/>
        <end position="55"/>
    </location>
</feature>
<proteinExistence type="predicted"/>
<keyword evidence="1" id="KW-0812">Transmembrane</keyword>
<evidence type="ECO:0008006" key="4">
    <source>
        <dbReference type="Google" id="ProtNLM"/>
    </source>
</evidence>
<keyword evidence="1" id="KW-1133">Transmembrane helix</keyword>
<reference evidence="2 3" key="2">
    <citation type="journal article" date="2019" name="G3 (Bethesda)">
        <title>Hybrid Assembly of the Genome of the Entomopathogenic Nematode Steinernema carpocapsae Identifies the X-Chromosome.</title>
        <authorList>
            <person name="Serra L."/>
            <person name="Macchietto M."/>
            <person name="Macias-Munoz A."/>
            <person name="McGill C.J."/>
            <person name="Rodriguez I.M."/>
            <person name="Rodriguez B."/>
            <person name="Murad R."/>
            <person name="Mortazavi A."/>
        </authorList>
    </citation>
    <scope>NUCLEOTIDE SEQUENCE [LARGE SCALE GENOMIC DNA]</scope>
    <source>
        <strain evidence="2 3">ALL</strain>
    </source>
</reference>
<accession>A0A4U8UYL4</accession>
<dbReference type="Proteomes" id="UP000298663">
    <property type="component" value="Chromosome X"/>
</dbReference>
<organism evidence="2 3">
    <name type="scientific">Steinernema carpocapsae</name>
    <name type="common">Entomopathogenic nematode</name>
    <dbReference type="NCBI Taxonomy" id="34508"/>
    <lineage>
        <taxon>Eukaryota</taxon>
        <taxon>Metazoa</taxon>
        <taxon>Ecdysozoa</taxon>
        <taxon>Nematoda</taxon>
        <taxon>Chromadorea</taxon>
        <taxon>Rhabditida</taxon>
        <taxon>Tylenchina</taxon>
        <taxon>Panagrolaimomorpha</taxon>
        <taxon>Strongyloidoidea</taxon>
        <taxon>Steinernematidae</taxon>
        <taxon>Steinernema</taxon>
    </lineage>
</organism>
<dbReference type="EMBL" id="AZBU02000001">
    <property type="protein sequence ID" value="TMS37237.1"/>
    <property type="molecule type" value="Genomic_DNA"/>
</dbReference>
<feature type="transmembrane region" description="Helical" evidence="1">
    <location>
        <begin position="67"/>
        <end position="88"/>
    </location>
</feature>
<evidence type="ECO:0000256" key="1">
    <source>
        <dbReference type="SAM" id="Phobius"/>
    </source>
</evidence>
<keyword evidence="1" id="KW-0472">Membrane</keyword>
<evidence type="ECO:0000313" key="2">
    <source>
        <dbReference type="EMBL" id="TMS37237.1"/>
    </source>
</evidence>
<feature type="transmembrane region" description="Helical" evidence="1">
    <location>
        <begin position="100"/>
        <end position="121"/>
    </location>
</feature>
<keyword evidence="3" id="KW-1185">Reference proteome</keyword>
<dbReference type="GO" id="GO:0016020">
    <property type="term" value="C:membrane"/>
    <property type="evidence" value="ECO:0007669"/>
    <property type="project" value="TreeGrafter"/>
</dbReference>